<dbReference type="GO" id="GO:0006400">
    <property type="term" value="P:tRNA modification"/>
    <property type="evidence" value="ECO:0007669"/>
    <property type="project" value="TreeGrafter"/>
</dbReference>
<evidence type="ECO:0000256" key="3">
    <source>
        <dbReference type="ARBA" id="ARBA00005842"/>
    </source>
</evidence>
<dbReference type="SUPFAM" id="SSF52540">
    <property type="entry name" value="P-loop containing nucleoside triphosphate hydrolases"/>
    <property type="match status" value="1"/>
</dbReference>
<dbReference type="FunFam" id="1.10.20.140:FF:000001">
    <property type="entry name" value="tRNA dimethylallyltransferase"/>
    <property type="match status" value="1"/>
</dbReference>
<evidence type="ECO:0000313" key="14">
    <source>
        <dbReference type="EMBL" id="QEN08076.1"/>
    </source>
</evidence>
<evidence type="ECO:0000256" key="2">
    <source>
        <dbReference type="ARBA" id="ARBA00003213"/>
    </source>
</evidence>
<feature type="site" description="Interaction with substrate tRNA" evidence="10">
    <location>
        <position position="153"/>
    </location>
</feature>
<keyword evidence="7 10" id="KW-0067">ATP-binding</keyword>
<evidence type="ECO:0000256" key="10">
    <source>
        <dbReference type="HAMAP-Rule" id="MF_00185"/>
    </source>
</evidence>
<dbReference type="EC" id="2.5.1.75" evidence="10"/>
<feature type="binding site" evidence="10">
    <location>
        <begin position="43"/>
        <end position="48"/>
    </location>
    <ligand>
        <name>substrate</name>
    </ligand>
</feature>
<feature type="binding site" evidence="10">
    <location>
        <begin position="41"/>
        <end position="48"/>
    </location>
    <ligand>
        <name>ATP</name>
        <dbReference type="ChEBI" id="CHEBI:30616"/>
    </ligand>
</feature>
<evidence type="ECO:0000256" key="8">
    <source>
        <dbReference type="ARBA" id="ARBA00022842"/>
    </source>
</evidence>
<dbReference type="Gene3D" id="3.40.50.300">
    <property type="entry name" value="P-loop containing nucleotide triphosphate hydrolases"/>
    <property type="match status" value="1"/>
</dbReference>
<dbReference type="InterPro" id="IPR039657">
    <property type="entry name" value="Dimethylallyltransferase"/>
</dbReference>
<evidence type="ECO:0000256" key="11">
    <source>
        <dbReference type="RuleBase" id="RU003783"/>
    </source>
</evidence>
<evidence type="ECO:0000313" key="15">
    <source>
        <dbReference type="Proteomes" id="UP000324209"/>
    </source>
</evidence>
<dbReference type="PANTHER" id="PTHR11088:SF60">
    <property type="entry name" value="TRNA DIMETHYLALLYLTRANSFERASE"/>
    <property type="match status" value="1"/>
</dbReference>
<protein>
    <recommendedName>
        <fullName evidence="10">tRNA dimethylallyltransferase</fullName>
        <ecNumber evidence="10">2.5.1.75</ecNumber>
    </recommendedName>
    <alternativeName>
        <fullName evidence="10">Dimethylallyl diphosphate:tRNA dimethylallyltransferase</fullName>
        <shortName evidence="10">DMAPP:tRNA dimethylallyltransferase</shortName>
        <shortName evidence="10">DMATase</shortName>
    </alternativeName>
    <alternativeName>
        <fullName evidence="10">Isopentenyl-diphosphate:tRNA isopentenyltransferase</fullName>
        <shortName evidence="10">IPP transferase</shortName>
        <shortName evidence="10">IPPT</shortName>
        <shortName evidence="10">IPTase</shortName>
    </alternativeName>
</protein>
<dbReference type="Pfam" id="PF01715">
    <property type="entry name" value="IPPT"/>
    <property type="match status" value="1"/>
</dbReference>
<organism evidence="14 15">
    <name type="scientific">Oceanispirochaeta crateris</name>
    <dbReference type="NCBI Taxonomy" id="2518645"/>
    <lineage>
        <taxon>Bacteria</taxon>
        <taxon>Pseudomonadati</taxon>
        <taxon>Spirochaetota</taxon>
        <taxon>Spirochaetia</taxon>
        <taxon>Spirochaetales</taxon>
        <taxon>Spirochaetaceae</taxon>
        <taxon>Oceanispirochaeta</taxon>
    </lineage>
</organism>
<comment type="catalytic activity">
    <reaction evidence="9 10 11">
        <text>adenosine(37) in tRNA + dimethylallyl diphosphate = N(6)-dimethylallyladenosine(37) in tRNA + diphosphate</text>
        <dbReference type="Rhea" id="RHEA:26482"/>
        <dbReference type="Rhea" id="RHEA-COMP:10162"/>
        <dbReference type="Rhea" id="RHEA-COMP:10375"/>
        <dbReference type="ChEBI" id="CHEBI:33019"/>
        <dbReference type="ChEBI" id="CHEBI:57623"/>
        <dbReference type="ChEBI" id="CHEBI:74411"/>
        <dbReference type="ChEBI" id="CHEBI:74415"/>
        <dbReference type="EC" id="2.5.1.75"/>
    </reaction>
</comment>
<keyword evidence="5 10" id="KW-0819">tRNA processing</keyword>
<evidence type="ECO:0000256" key="12">
    <source>
        <dbReference type="RuleBase" id="RU003784"/>
    </source>
</evidence>
<comment type="cofactor">
    <cofactor evidence="1 10">
        <name>Mg(2+)</name>
        <dbReference type="ChEBI" id="CHEBI:18420"/>
    </cofactor>
</comment>
<reference evidence="14 15" key="1">
    <citation type="submission" date="2019-02" db="EMBL/GenBank/DDBJ databases">
        <title>Complete Genome Sequence and Methylome Analysis of free living Spirochaetas.</title>
        <authorList>
            <person name="Fomenkov A."/>
            <person name="Dubinina G."/>
            <person name="Leshcheva N."/>
            <person name="Mikheeva N."/>
            <person name="Grabovich M."/>
            <person name="Vincze T."/>
            <person name="Roberts R.J."/>
        </authorList>
    </citation>
    <scope>NUCLEOTIDE SEQUENCE [LARGE SCALE GENOMIC DNA]</scope>
    <source>
        <strain evidence="14 15">K2</strain>
    </source>
</reference>
<accession>A0A5C1QNC6</accession>
<dbReference type="NCBIfam" id="TIGR00174">
    <property type="entry name" value="miaA"/>
    <property type="match status" value="1"/>
</dbReference>
<dbReference type="InterPro" id="IPR018022">
    <property type="entry name" value="IPT"/>
</dbReference>
<evidence type="ECO:0000256" key="13">
    <source>
        <dbReference type="RuleBase" id="RU003785"/>
    </source>
</evidence>
<feature type="site" description="Interaction with substrate tRNA" evidence="10">
    <location>
        <position position="131"/>
    </location>
</feature>
<dbReference type="EMBL" id="CP036150">
    <property type="protein sequence ID" value="QEN08076.1"/>
    <property type="molecule type" value="Genomic_DNA"/>
</dbReference>
<comment type="similarity">
    <text evidence="3 10 13">Belongs to the IPP transferase family.</text>
</comment>
<comment type="subunit">
    <text evidence="10">Monomer.</text>
</comment>
<comment type="function">
    <text evidence="2 10 12">Catalyzes the transfer of a dimethylallyl group onto the adenine at position 37 in tRNAs that read codons beginning with uridine, leading to the formation of N6-(dimethylallyl)adenosine (i(6)A).</text>
</comment>
<evidence type="ECO:0000256" key="5">
    <source>
        <dbReference type="ARBA" id="ARBA00022694"/>
    </source>
</evidence>
<evidence type="ECO:0000256" key="7">
    <source>
        <dbReference type="ARBA" id="ARBA00022840"/>
    </source>
</evidence>
<gene>
    <name evidence="10 14" type="primary">miaA</name>
    <name evidence="14" type="ORF">EXM22_08785</name>
</gene>
<proteinExistence type="inferred from homology"/>
<evidence type="ECO:0000256" key="4">
    <source>
        <dbReference type="ARBA" id="ARBA00022679"/>
    </source>
</evidence>
<dbReference type="Proteomes" id="UP000324209">
    <property type="component" value="Chromosome"/>
</dbReference>
<dbReference type="OrthoDB" id="9776390at2"/>
<evidence type="ECO:0000256" key="6">
    <source>
        <dbReference type="ARBA" id="ARBA00022741"/>
    </source>
</evidence>
<keyword evidence="8 10" id="KW-0460">Magnesium</keyword>
<keyword evidence="6 10" id="KW-0547">Nucleotide-binding</keyword>
<dbReference type="KEGG" id="ock:EXM22_08785"/>
<evidence type="ECO:0000256" key="9">
    <source>
        <dbReference type="ARBA" id="ARBA00049563"/>
    </source>
</evidence>
<dbReference type="AlphaFoldDB" id="A0A5C1QNC6"/>
<evidence type="ECO:0000256" key="1">
    <source>
        <dbReference type="ARBA" id="ARBA00001946"/>
    </source>
</evidence>
<comment type="caution">
    <text evidence="10">Lacks conserved residue(s) required for the propagation of feature annotation.</text>
</comment>
<dbReference type="GO" id="GO:0005524">
    <property type="term" value="F:ATP binding"/>
    <property type="evidence" value="ECO:0007669"/>
    <property type="project" value="UniProtKB-UniRule"/>
</dbReference>
<dbReference type="Gene3D" id="1.10.20.140">
    <property type="match status" value="1"/>
</dbReference>
<keyword evidence="4 10" id="KW-0808">Transferase</keyword>
<dbReference type="InterPro" id="IPR027417">
    <property type="entry name" value="P-loop_NTPase"/>
</dbReference>
<dbReference type="HAMAP" id="MF_00185">
    <property type="entry name" value="IPP_trans"/>
    <property type="match status" value="1"/>
</dbReference>
<keyword evidence="15" id="KW-1185">Reference proteome</keyword>
<name>A0A5C1QNC6_9SPIO</name>
<dbReference type="PANTHER" id="PTHR11088">
    <property type="entry name" value="TRNA DIMETHYLALLYLTRANSFERASE"/>
    <property type="match status" value="1"/>
</dbReference>
<sequence length="337" mass="38604">MILIRIEAKSSLPPWKKSSLKKLSTNTRSNSPLPPVVCLFGPTAVGKTDLLEELFSDSGEIISADSMQVYRLLNIGSAKPDPSYLQRMPHHLIDILDYTEQFNTGDFVRLAEERVLSIHKRGKLPVISGGTAFYFRNFLFGLPRIPPVSGEIRNALNAELDEKGPRVLHERLTRVDPETAARLMPMDRSRIVRALEVFEGTGKPLSSFQISRQPRNDLSCLLLGLERPRKELYERINERVNLMFERGLYDEIQFLISQGAREDDPGMKGIGYSEFFPFLREGCLTLSDVKDRIQQNSRRYAKRQMTFFRSLPGVSWFNPDRSQEIRERIDAFHRSGT</sequence>
<feature type="region of interest" description="Interaction with substrate tRNA" evidence="10">
    <location>
        <begin position="65"/>
        <end position="68"/>
    </location>
</feature>
<dbReference type="GO" id="GO:0052381">
    <property type="term" value="F:tRNA dimethylallyltransferase activity"/>
    <property type="evidence" value="ECO:0007669"/>
    <property type="project" value="UniProtKB-UniRule"/>
</dbReference>